<dbReference type="Proteomes" id="UP000230292">
    <property type="component" value="Unassembled WGS sequence"/>
</dbReference>
<gene>
    <name evidence="2" type="ORF">COW24_00730</name>
</gene>
<dbReference type="Pfam" id="PF13302">
    <property type="entry name" value="Acetyltransf_3"/>
    <property type="match status" value="1"/>
</dbReference>
<proteinExistence type="predicted"/>
<reference evidence="2 3" key="1">
    <citation type="submission" date="2017-09" db="EMBL/GenBank/DDBJ databases">
        <title>Depth-based differentiation of microbial function through sediment-hosted aquifers and enrichment of novel symbionts in the deep terrestrial subsurface.</title>
        <authorList>
            <person name="Probst A.J."/>
            <person name="Ladd B."/>
            <person name="Jarett J.K."/>
            <person name="Geller-Mcgrath D.E."/>
            <person name="Sieber C.M."/>
            <person name="Emerson J.B."/>
            <person name="Anantharaman K."/>
            <person name="Thomas B.C."/>
            <person name="Malmstrom R."/>
            <person name="Stieglmeier M."/>
            <person name="Klingl A."/>
            <person name="Woyke T."/>
            <person name="Ryan C.M."/>
            <person name="Banfield J.F."/>
        </authorList>
    </citation>
    <scope>NUCLEOTIDE SEQUENCE [LARGE SCALE GENOMIC DNA]</scope>
    <source>
        <strain evidence="2">CG15_BIG_FIL_POST_REV_8_21_14_020_45_12</strain>
    </source>
</reference>
<evidence type="ECO:0000313" key="3">
    <source>
        <dbReference type="Proteomes" id="UP000230292"/>
    </source>
</evidence>
<name>A0A2M7H548_9BACT</name>
<evidence type="ECO:0000313" key="2">
    <source>
        <dbReference type="EMBL" id="PIW37331.1"/>
    </source>
</evidence>
<dbReference type="InterPro" id="IPR016181">
    <property type="entry name" value="Acyl_CoA_acyltransferase"/>
</dbReference>
<organism evidence="2 3">
    <name type="scientific">Candidatus Kerfeldbacteria bacterium CG15_BIG_FIL_POST_REV_8_21_14_020_45_12</name>
    <dbReference type="NCBI Taxonomy" id="2014247"/>
    <lineage>
        <taxon>Bacteria</taxon>
        <taxon>Candidatus Kerfeldiibacteriota</taxon>
    </lineage>
</organism>
<evidence type="ECO:0000259" key="1">
    <source>
        <dbReference type="PROSITE" id="PS51186"/>
    </source>
</evidence>
<dbReference type="PROSITE" id="PS51186">
    <property type="entry name" value="GNAT"/>
    <property type="match status" value="1"/>
</dbReference>
<protein>
    <recommendedName>
        <fullName evidence="1">N-acetyltransferase domain-containing protein</fullName>
    </recommendedName>
</protein>
<accession>A0A2M7H548</accession>
<dbReference type="AlphaFoldDB" id="A0A2M7H548"/>
<dbReference type="InterPro" id="IPR000182">
    <property type="entry name" value="GNAT_dom"/>
</dbReference>
<dbReference type="EMBL" id="PFGC01000010">
    <property type="protein sequence ID" value="PIW37331.1"/>
    <property type="molecule type" value="Genomic_DNA"/>
</dbReference>
<dbReference type="PANTHER" id="PTHR39173">
    <property type="entry name" value="ACETYLTRANSFERASE"/>
    <property type="match status" value="1"/>
</dbReference>
<dbReference type="GO" id="GO:0016747">
    <property type="term" value="F:acyltransferase activity, transferring groups other than amino-acyl groups"/>
    <property type="evidence" value="ECO:0007669"/>
    <property type="project" value="InterPro"/>
</dbReference>
<comment type="caution">
    <text evidence="2">The sequence shown here is derived from an EMBL/GenBank/DDBJ whole genome shotgun (WGS) entry which is preliminary data.</text>
</comment>
<dbReference type="CDD" id="cd04301">
    <property type="entry name" value="NAT_SF"/>
    <property type="match status" value="1"/>
</dbReference>
<dbReference type="SUPFAM" id="SSF55729">
    <property type="entry name" value="Acyl-CoA N-acyltransferases (Nat)"/>
    <property type="match status" value="1"/>
</dbReference>
<dbReference type="Gene3D" id="3.40.630.30">
    <property type="match status" value="1"/>
</dbReference>
<sequence length="172" mass="19422">MPCLVEPAVEYKESVLASFREYADNGIKDKYENQALAAIDFQQFVLQLQRHANTIPERPGVIPESFYWLIDDSGEHVGDISVRHFLSERLVREGGHVSYLVRPTARNNGYGTTMLKLVREKAKLLGLARLLVCCDENNTPSVRIIEQCGGKLADKIVVDENDASVLRYWLSV</sequence>
<feature type="domain" description="N-acetyltransferase" evidence="1">
    <location>
        <begin position="17"/>
        <end position="171"/>
    </location>
</feature>
<dbReference type="PANTHER" id="PTHR39173:SF1">
    <property type="entry name" value="ACETYLTRANSFERASE"/>
    <property type="match status" value="1"/>
</dbReference>